<name>A0A7Y0AW63_9HYPH</name>
<protein>
    <submittedName>
        <fullName evidence="2">Uncharacterized protein</fullName>
    </submittedName>
</protein>
<comment type="caution">
    <text evidence="2">The sequence shown here is derived from an EMBL/GenBank/DDBJ whole genome shotgun (WGS) entry which is preliminary data.</text>
</comment>
<dbReference type="EMBL" id="JABBGK010000002">
    <property type="protein sequence ID" value="NML74574.1"/>
    <property type="molecule type" value="Genomic_DNA"/>
</dbReference>
<dbReference type="RefSeq" id="WP_169590114.1">
    <property type="nucleotide sequence ID" value="NZ_JABBGK010000002.1"/>
</dbReference>
<feature type="chain" id="PRO_5031230859" evidence="1">
    <location>
        <begin position="20"/>
        <end position="98"/>
    </location>
</feature>
<proteinExistence type="predicted"/>
<accession>A0A7Y0AW63</accession>
<evidence type="ECO:0000256" key="1">
    <source>
        <dbReference type="SAM" id="SignalP"/>
    </source>
</evidence>
<keyword evidence="3" id="KW-1185">Reference proteome</keyword>
<dbReference type="Proteomes" id="UP000541470">
    <property type="component" value="Unassembled WGS sequence"/>
</dbReference>
<gene>
    <name evidence="2" type="ORF">HHL25_10610</name>
</gene>
<organism evidence="2 3">
    <name type="scientific">Rhizobium terricola</name>
    <dbReference type="NCBI Taxonomy" id="2728849"/>
    <lineage>
        <taxon>Bacteria</taxon>
        <taxon>Pseudomonadati</taxon>
        <taxon>Pseudomonadota</taxon>
        <taxon>Alphaproteobacteria</taxon>
        <taxon>Hyphomicrobiales</taxon>
        <taxon>Rhizobiaceae</taxon>
        <taxon>Rhizobium/Agrobacterium group</taxon>
        <taxon>Rhizobium</taxon>
    </lineage>
</organism>
<dbReference type="AlphaFoldDB" id="A0A7Y0AW63"/>
<sequence length="98" mass="10571">MRKRMNGLALLFVGLMSVAGEPLLAGMEAFAQSDDTTVESQATRKYVPGVRPQRFFCLIQPPESAEVKGLYSCPSKPGRVGGRCRCSGMVGNGTLYAR</sequence>
<reference evidence="2 3" key="1">
    <citation type="submission" date="2020-04" db="EMBL/GenBank/DDBJ databases">
        <title>Rhizobium sp. S-51 isolated from soil.</title>
        <authorList>
            <person name="Dahal R.H."/>
        </authorList>
    </citation>
    <scope>NUCLEOTIDE SEQUENCE [LARGE SCALE GENOMIC DNA]</scope>
    <source>
        <strain evidence="2 3">S-51</strain>
    </source>
</reference>
<feature type="signal peptide" evidence="1">
    <location>
        <begin position="1"/>
        <end position="19"/>
    </location>
</feature>
<evidence type="ECO:0000313" key="3">
    <source>
        <dbReference type="Proteomes" id="UP000541470"/>
    </source>
</evidence>
<keyword evidence="1" id="KW-0732">Signal</keyword>
<evidence type="ECO:0000313" key="2">
    <source>
        <dbReference type="EMBL" id="NML74574.1"/>
    </source>
</evidence>